<reference evidence="1" key="1">
    <citation type="submission" date="2022-11" db="EMBL/GenBank/DDBJ databases">
        <authorList>
            <person name="Petersen C."/>
        </authorList>
    </citation>
    <scope>NUCLEOTIDE SEQUENCE</scope>
    <source>
        <strain evidence="1">IBT 22155</strain>
    </source>
</reference>
<evidence type="ECO:0000313" key="1">
    <source>
        <dbReference type="EMBL" id="KAJ5135179.1"/>
    </source>
</evidence>
<evidence type="ECO:0000313" key="2">
    <source>
        <dbReference type="Proteomes" id="UP001149079"/>
    </source>
</evidence>
<comment type="caution">
    <text evidence="1">The sequence shown here is derived from an EMBL/GenBank/DDBJ whole genome shotgun (WGS) entry which is preliminary data.</text>
</comment>
<dbReference type="Proteomes" id="UP001149079">
    <property type="component" value="Unassembled WGS sequence"/>
</dbReference>
<gene>
    <name evidence="1" type="ORF">N7515_004457</name>
</gene>
<dbReference type="OrthoDB" id="6499973at2759"/>
<protein>
    <submittedName>
        <fullName evidence="1">Uncharacterized protein</fullName>
    </submittedName>
</protein>
<keyword evidence="2" id="KW-1185">Reference proteome</keyword>
<reference evidence="1" key="2">
    <citation type="journal article" date="2023" name="IMA Fungus">
        <title>Comparative genomic study of the Penicillium genus elucidates a diverse pangenome and 15 lateral gene transfer events.</title>
        <authorList>
            <person name="Petersen C."/>
            <person name="Sorensen T."/>
            <person name="Nielsen M.R."/>
            <person name="Sondergaard T.E."/>
            <person name="Sorensen J.L."/>
            <person name="Fitzpatrick D.A."/>
            <person name="Frisvad J.C."/>
            <person name="Nielsen K.L."/>
        </authorList>
    </citation>
    <scope>NUCLEOTIDE SEQUENCE</scope>
    <source>
        <strain evidence="1">IBT 22155</strain>
    </source>
</reference>
<proteinExistence type="predicted"/>
<dbReference type="GeneID" id="81404371"/>
<dbReference type="EMBL" id="JAPQKL010000004">
    <property type="protein sequence ID" value="KAJ5135179.1"/>
    <property type="molecule type" value="Genomic_DNA"/>
</dbReference>
<accession>A0A9W9L411</accession>
<dbReference type="AlphaFoldDB" id="A0A9W9L411"/>
<organism evidence="1 2">
    <name type="scientific">Penicillium bovifimosum</name>
    <dbReference type="NCBI Taxonomy" id="126998"/>
    <lineage>
        <taxon>Eukaryota</taxon>
        <taxon>Fungi</taxon>
        <taxon>Dikarya</taxon>
        <taxon>Ascomycota</taxon>
        <taxon>Pezizomycotina</taxon>
        <taxon>Eurotiomycetes</taxon>
        <taxon>Eurotiomycetidae</taxon>
        <taxon>Eurotiales</taxon>
        <taxon>Aspergillaceae</taxon>
        <taxon>Penicillium</taxon>
    </lineage>
</organism>
<dbReference type="RefSeq" id="XP_056522151.1">
    <property type="nucleotide sequence ID" value="XM_056665201.1"/>
</dbReference>
<name>A0A9W9L411_9EURO</name>
<sequence>MPDSYPWLPYHLDNLRHWLKSTEPTWGFTIYRTTYSPQSDAAFPAIVDLITAYVKAGFYKEHQSLLKGPRANEVDGAIFDEMWSKYEPHVFQDATQFKAASIDQVRSHYEAWVNERGMADLFPDYRMFILIDEESFQSLQGTPIPEECPLDMQHRVGHYVKLVEAWQELEPPFPGWMKCSLQGLWDIWRNMQDGDYMRKSYALVSEYRDVY</sequence>